<dbReference type="PRINTS" id="PR01415">
    <property type="entry name" value="ANKYRIN"/>
</dbReference>
<feature type="repeat" description="ANK" evidence="3">
    <location>
        <begin position="167"/>
        <end position="199"/>
    </location>
</feature>
<dbReference type="Gene3D" id="1.25.40.20">
    <property type="entry name" value="Ankyrin repeat-containing domain"/>
    <property type="match status" value="2"/>
</dbReference>
<dbReference type="EMBL" id="QCYY01002214">
    <property type="protein sequence ID" value="ROT72049.1"/>
    <property type="molecule type" value="Genomic_DNA"/>
</dbReference>
<dbReference type="OrthoDB" id="6358812at2759"/>
<evidence type="ECO:0000313" key="4">
    <source>
        <dbReference type="EMBL" id="ROT72049.1"/>
    </source>
</evidence>
<gene>
    <name evidence="4" type="ORF">C7M84_009586</name>
</gene>
<dbReference type="AlphaFoldDB" id="A0A3R7P0K2"/>
<dbReference type="STRING" id="6689.A0A3R7P0K2"/>
<dbReference type="GO" id="GO:0004842">
    <property type="term" value="F:ubiquitin-protein transferase activity"/>
    <property type="evidence" value="ECO:0007669"/>
    <property type="project" value="TreeGrafter"/>
</dbReference>
<dbReference type="InterPro" id="IPR036770">
    <property type="entry name" value="Ankyrin_rpt-contain_sf"/>
</dbReference>
<dbReference type="PANTHER" id="PTHR24171">
    <property type="entry name" value="ANKYRIN REPEAT DOMAIN-CONTAINING PROTEIN 39-RELATED"/>
    <property type="match status" value="1"/>
</dbReference>
<dbReference type="PROSITE" id="PS50088">
    <property type="entry name" value="ANK_REPEAT"/>
    <property type="match status" value="5"/>
</dbReference>
<sequence>MSTPIGNEQLLALVDSGDEAGLGTALRSLSSDDLEAFLAGTLETPRLPRFLTYLLWPFILLFGILRSSCETPLHRAVRKGQSRVVKVLVNFGAKVDIENQAGLSPLHVAAALGYEKVVEALLDLRGDANKADRQGWMPIHHAAFKGHESLVAMLLNGGAEPNAQNGSGWTAMHLASASNKTSVLKTLHGKGAHLDDANSDGDTPLHIAASRGYLYTLFTLVKLGASANEKNKAGKMARDLLNTTENVFDLMKQVVKDEEKTLKELQVS</sequence>
<keyword evidence="1" id="KW-0677">Repeat</keyword>
<dbReference type="SMART" id="SM00248">
    <property type="entry name" value="ANK"/>
    <property type="match status" value="5"/>
</dbReference>
<protein>
    <submittedName>
        <fullName evidence="4">Ankyrin domain protein</fullName>
    </submittedName>
</protein>
<dbReference type="SUPFAM" id="SSF48403">
    <property type="entry name" value="Ankyrin repeat"/>
    <property type="match status" value="1"/>
</dbReference>
<reference evidence="4 5" key="2">
    <citation type="submission" date="2019-01" db="EMBL/GenBank/DDBJ databases">
        <title>The decoding of complex shrimp genome reveals the adaptation for benthos swimmer, frequently molting mechanism and breeding impact on genome.</title>
        <authorList>
            <person name="Sun Y."/>
            <person name="Gao Y."/>
            <person name="Yu Y."/>
        </authorList>
    </citation>
    <scope>NUCLEOTIDE SEQUENCE [LARGE SCALE GENOMIC DNA]</scope>
    <source>
        <tissue evidence="4">Muscle</tissue>
    </source>
</reference>
<comment type="caution">
    <text evidence="4">The sequence shown here is derived from an EMBL/GenBank/DDBJ whole genome shotgun (WGS) entry which is preliminary data.</text>
</comment>
<dbReference type="InterPro" id="IPR002110">
    <property type="entry name" value="Ankyrin_rpt"/>
</dbReference>
<organism evidence="4 5">
    <name type="scientific">Penaeus vannamei</name>
    <name type="common">Whiteleg shrimp</name>
    <name type="synonym">Litopenaeus vannamei</name>
    <dbReference type="NCBI Taxonomy" id="6689"/>
    <lineage>
        <taxon>Eukaryota</taxon>
        <taxon>Metazoa</taxon>
        <taxon>Ecdysozoa</taxon>
        <taxon>Arthropoda</taxon>
        <taxon>Crustacea</taxon>
        <taxon>Multicrustacea</taxon>
        <taxon>Malacostraca</taxon>
        <taxon>Eumalacostraca</taxon>
        <taxon>Eucarida</taxon>
        <taxon>Decapoda</taxon>
        <taxon>Dendrobranchiata</taxon>
        <taxon>Penaeoidea</taxon>
        <taxon>Penaeidae</taxon>
        <taxon>Penaeus</taxon>
    </lineage>
</organism>
<feature type="repeat" description="ANK" evidence="3">
    <location>
        <begin position="200"/>
        <end position="232"/>
    </location>
</feature>
<keyword evidence="2 3" id="KW-0040">ANK repeat</keyword>
<name>A0A3R7P0K2_PENVA</name>
<dbReference type="PANTHER" id="PTHR24171:SF10">
    <property type="entry name" value="ANKYRIN REPEAT DOMAIN-CONTAINING PROTEIN 29-LIKE"/>
    <property type="match status" value="1"/>
</dbReference>
<evidence type="ECO:0000256" key="2">
    <source>
        <dbReference type="ARBA" id="ARBA00023043"/>
    </source>
</evidence>
<accession>A0A3R7P0K2</accession>
<feature type="repeat" description="ANK" evidence="3">
    <location>
        <begin position="101"/>
        <end position="133"/>
    </location>
</feature>
<dbReference type="GO" id="GO:0070531">
    <property type="term" value="C:BRCA1-A complex"/>
    <property type="evidence" value="ECO:0007669"/>
    <property type="project" value="TreeGrafter"/>
</dbReference>
<dbReference type="GO" id="GO:0031436">
    <property type="term" value="C:BRCA1-BARD1 complex"/>
    <property type="evidence" value="ECO:0007669"/>
    <property type="project" value="TreeGrafter"/>
</dbReference>
<keyword evidence="5" id="KW-1185">Reference proteome</keyword>
<feature type="repeat" description="ANK" evidence="3">
    <location>
        <begin position="68"/>
        <end position="100"/>
    </location>
</feature>
<dbReference type="Proteomes" id="UP000283509">
    <property type="component" value="Unassembled WGS sequence"/>
</dbReference>
<evidence type="ECO:0000313" key="5">
    <source>
        <dbReference type="Proteomes" id="UP000283509"/>
    </source>
</evidence>
<proteinExistence type="predicted"/>
<dbReference type="GO" id="GO:0085020">
    <property type="term" value="P:protein K6-linked ubiquitination"/>
    <property type="evidence" value="ECO:0007669"/>
    <property type="project" value="TreeGrafter"/>
</dbReference>
<evidence type="ECO:0000256" key="1">
    <source>
        <dbReference type="ARBA" id="ARBA00022737"/>
    </source>
</evidence>
<evidence type="ECO:0000256" key="3">
    <source>
        <dbReference type="PROSITE-ProRule" id="PRU00023"/>
    </source>
</evidence>
<feature type="repeat" description="ANK" evidence="3">
    <location>
        <begin position="134"/>
        <end position="166"/>
    </location>
</feature>
<dbReference type="Pfam" id="PF12796">
    <property type="entry name" value="Ank_2"/>
    <property type="match status" value="2"/>
</dbReference>
<dbReference type="PROSITE" id="PS50297">
    <property type="entry name" value="ANK_REP_REGION"/>
    <property type="match status" value="5"/>
</dbReference>
<reference evidence="4 5" key="1">
    <citation type="submission" date="2018-04" db="EMBL/GenBank/DDBJ databases">
        <authorList>
            <person name="Zhang X."/>
            <person name="Yuan J."/>
            <person name="Li F."/>
            <person name="Xiang J."/>
        </authorList>
    </citation>
    <scope>NUCLEOTIDE SEQUENCE [LARGE SCALE GENOMIC DNA]</scope>
    <source>
        <tissue evidence="4">Muscle</tissue>
    </source>
</reference>